<keyword evidence="12" id="KW-0472">Membrane</keyword>
<comment type="subunit">
    <text evidence="3">The complex is composed of two ATP-binding proteins (GsiA), two transmembrane proteins (GsiC and GsiD) and a solute-binding protein (GsiB).</text>
</comment>
<comment type="catalytic activity">
    <reaction evidence="17">
        <text>glutathione(out) + ATP + H2O = glutathione(in) + ADP + phosphate + H(+)</text>
        <dbReference type="Rhea" id="RHEA:29791"/>
        <dbReference type="ChEBI" id="CHEBI:15377"/>
        <dbReference type="ChEBI" id="CHEBI:15378"/>
        <dbReference type="ChEBI" id="CHEBI:30616"/>
        <dbReference type="ChEBI" id="CHEBI:43474"/>
        <dbReference type="ChEBI" id="CHEBI:57925"/>
        <dbReference type="ChEBI" id="CHEBI:456216"/>
        <dbReference type="EC" id="7.4.2.10"/>
    </reaction>
</comment>
<organism evidence="20 22">
    <name type="scientific">Vibrio fluvialis</name>
    <dbReference type="NCBI Taxonomy" id="676"/>
    <lineage>
        <taxon>Bacteria</taxon>
        <taxon>Pseudomonadati</taxon>
        <taxon>Pseudomonadota</taxon>
        <taxon>Gammaproteobacteria</taxon>
        <taxon>Vibrionales</taxon>
        <taxon>Vibrionaceae</taxon>
        <taxon>Vibrio</taxon>
    </lineage>
</organism>
<dbReference type="PROSITE" id="PS50893">
    <property type="entry name" value="ABC_TRANSPORTER_2"/>
    <property type="match status" value="2"/>
</dbReference>
<keyword evidence="10 20" id="KW-0067">ATP-binding</keyword>
<sequence>MAEWQDSPILTVNDLSVQFGASTVIENLSFQVFPGRTLAIVGESGSGKSVTSQTIMRLADMSGASYPSGQILYSPSVDGGQELLSLSQAEMRAIRGKEIAMIFQEPMTSLNPVFTIGDQLCEALLLHEQMSKPDAVKESQKLLEMVRLPDAAEMLKRYPHQLSGGMRQRVMIAMALACKPKILIADEPTTALDVTIQAQILAIISDLQKELNMAVIFITHDMGVVAEIADDVVVMWKGKKVEQGEVRDVFVRPRHVYTQALLNAVPRLGSMTGRKHPCRFPVMVIDDGKLKVVGEEKEQDTAKYNDAPLLRVRNLVTRFDTKKNFWGRTTHRVHAVEQVSFDIYPGETLALVGESGSGKSTIGRTIQQLQRATSGDIEFEGRALSARSKAEQSRLRQEIQYIFQDPFASLDPRKTVGYSIAEPIRTHRLLSSDKAIEQRVGELLERVGLSAEHAKRYPHEFSGGQRQRICIARALASKPKLIIADEALSALDVSIQAQIINLFMELQEEFGIAYLFISHDMAVVEKISHRVAVLYLGQIAELGSRQQVLETPTHPYTQKLLSAVPVADPTLQRKHVRLTGDIPSPVRAVGDEPAAVQHVEISPGHFVAEIPKEGMFQPIVDGEYVYEETHTETLA</sequence>
<comment type="function">
    <text evidence="13">Part of the ABC transporter complex GsiABCD involved in glutathione import. Responsible for energy coupling to the transport system.</text>
</comment>
<evidence type="ECO:0000256" key="4">
    <source>
        <dbReference type="ARBA" id="ARBA00022448"/>
    </source>
</evidence>
<keyword evidence="8" id="KW-0547">Nucleotide-binding</keyword>
<evidence type="ECO:0000256" key="2">
    <source>
        <dbReference type="ARBA" id="ARBA00004533"/>
    </source>
</evidence>
<reference evidence="21" key="1">
    <citation type="submission" date="2015-12" db="EMBL/GenBank/DDBJ databases">
        <title>FDA dAtabase for Regulatory Grade micrObial Sequences (FDA-ARGOS): Supporting development and validation of Infectious Disease Dx tests.</title>
        <authorList>
            <person name="Hoffmann M."/>
            <person name="Allard M."/>
            <person name="Evans P."/>
            <person name="Brown E."/>
            <person name="Tallon L.J."/>
            <person name="Sadzewicz L."/>
            <person name="Sengamalay N."/>
            <person name="Ott S."/>
            <person name="Godinez A."/>
            <person name="Nagaraj S."/>
            <person name="Vyas G."/>
            <person name="Aluvathingal J."/>
            <person name="Nadendla S."/>
            <person name="Geyer C."/>
            <person name="Sichtig H."/>
        </authorList>
    </citation>
    <scope>NUCLEOTIDE SEQUENCE [LARGE SCALE GENOMIC DNA]</scope>
    <source>
        <strain evidence="21">ATCC 33809</strain>
    </source>
</reference>
<evidence type="ECO:0000256" key="17">
    <source>
        <dbReference type="ARBA" id="ARBA00047640"/>
    </source>
</evidence>
<dbReference type="GO" id="GO:0005524">
    <property type="term" value="F:ATP binding"/>
    <property type="evidence" value="ECO:0007669"/>
    <property type="project" value="UniProtKB-KW"/>
</dbReference>
<dbReference type="InterPro" id="IPR003439">
    <property type="entry name" value="ABC_transporter-like_ATP-bd"/>
</dbReference>
<dbReference type="NCBIfam" id="NF008453">
    <property type="entry name" value="PRK11308.1"/>
    <property type="match status" value="2"/>
</dbReference>
<dbReference type="KEGG" id="vfl:AL536_04855"/>
<dbReference type="GO" id="GO:0005886">
    <property type="term" value="C:plasma membrane"/>
    <property type="evidence" value="ECO:0007669"/>
    <property type="project" value="UniProtKB-SubCell"/>
</dbReference>
<dbReference type="EMBL" id="UHIP01000002">
    <property type="protein sequence ID" value="SUQ27691.1"/>
    <property type="molecule type" value="Genomic_DNA"/>
</dbReference>
<dbReference type="Gene3D" id="3.40.50.300">
    <property type="entry name" value="P-loop containing nucleotide triphosphate hydrolases"/>
    <property type="match status" value="2"/>
</dbReference>
<feature type="domain" description="ABC transporter" evidence="18">
    <location>
        <begin position="10"/>
        <end position="262"/>
    </location>
</feature>
<dbReference type="InterPro" id="IPR013563">
    <property type="entry name" value="Oligopep_ABC_C"/>
</dbReference>
<evidence type="ECO:0000256" key="16">
    <source>
        <dbReference type="ARBA" id="ARBA00041187"/>
    </source>
</evidence>
<evidence type="ECO:0000259" key="18">
    <source>
        <dbReference type="PROSITE" id="PS50893"/>
    </source>
</evidence>
<evidence type="ECO:0000256" key="6">
    <source>
        <dbReference type="ARBA" id="ARBA00022519"/>
    </source>
</evidence>
<evidence type="ECO:0000256" key="3">
    <source>
        <dbReference type="ARBA" id="ARBA00011469"/>
    </source>
</evidence>
<reference evidence="19" key="2">
    <citation type="submission" date="2018-01" db="EMBL/GenBank/DDBJ databases">
        <title>FDA dAtabase for Regulatory Grade micrObial Sequences (FDA-ARGOS): Supporting development and validation of Infectious Disease Dx tests.</title>
        <authorList>
            <person name="Hoffmann M."/>
            <person name="Allard M."/>
            <person name="Evans P."/>
            <person name="Brown E."/>
            <person name="Tallon L."/>
            <person name="Sadzewicz L."/>
            <person name="Sengamalay N."/>
            <person name="Ott S."/>
            <person name="Godinez A."/>
            <person name="Nagaraj S."/>
            <person name="Vyas G."/>
            <person name="Aluvathingal J."/>
            <person name="Nadendla S."/>
            <person name="Geyer C."/>
            <person name="Sichtig H."/>
        </authorList>
    </citation>
    <scope>NUCLEOTIDE SEQUENCE</scope>
    <source>
        <strain evidence="19">ATCC 33809</strain>
    </source>
</reference>
<evidence type="ECO:0000256" key="5">
    <source>
        <dbReference type="ARBA" id="ARBA00022475"/>
    </source>
</evidence>
<keyword evidence="4" id="KW-0813">Transport</keyword>
<dbReference type="Proteomes" id="UP000057088">
    <property type="component" value="Chromosome 1"/>
</dbReference>
<keyword evidence="6" id="KW-0997">Cell inner membrane</keyword>
<evidence type="ECO:0000256" key="15">
    <source>
        <dbReference type="ARBA" id="ARBA00039050"/>
    </source>
</evidence>
<protein>
    <recommendedName>
        <fullName evidence="16">Glutathione import ATP-binding protein GsiA</fullName>
        <ecNumber evidence="15">7.4.2.10</ecNumber>
    </recommendedName>
</protein>
<feature type="domain" description="ABC transporter" evidence="18">
    <location>
        <begin position="310"/>
        <end position="561"/>
    </location>
</feature>
<dbReference type="PANTHER" id="PTHR43776">
    <property type="entry name" value="TRANSPORT ATP-BINDING PROTEIN"/>
    <property type="match status" value="1"/>
</dbReference>
<evidence type="ECO:0000313" key="20">
    <source>
        <dbReference type="EMBL" id="SUQ27691.1"/>
    </source>
</evidence>
<keyword evidence="5" id="KW-1003">Cell membrane</keyword>
<dbReference type="SUPFAM" id="SSF52540">
    <property type="entry name" value="P-loop containing nucleoside triphosphate hydrolases"/>
    <property type="match status" value="2"/>
</dbReference>
<dbReference type="Pfam" id="PF08352">
    <property type="entry name" value="oligo_HPY"/>
    <property type="match status" value="2"/>
</dbReference>
<dbReference type="PROSITE" id="PS00211">
    <property type="entry name" value="ABC_TRANSPORTER_1"/>
    <property type="match status" value="2"/>
</dbReference>
<reference evidence="20 22" key="3">
    <citation type="submission" date="2018-06" db="EMBL/GenBank/DDBJ databases">
        <authorList>
            <consortium name="Pathogen Informatics"/>
            <person name="Doyle S."/>
        </authorList>
    </citation>
    <scope>NUCLEOTIDE SEQUENCE [LARGE SCALE GENOMIC DNA]</scope>
    <source>
        <strain evidence="20 22">NCTC11327</strain>
    </source>
</reference>
<dbReference type="NCBIfam" id="TIGR01727">
    <property type="entry name" value="oligo_HPY"/>
    <property type="match status" value="1"/>
</dbReference>
<proteinExistence type="inferred from homology"/>
<dbReference type="InterPro" id="IPR050319">
    <property type="entry name" value="ABC_transp_ATP-bind"/>
</dbReference>
<evidence type="ECO:0000313" key="19">
    <source>
        <dbReference type="EMBL" id="AMF92804.1"/>
    </source>
</evidence>
<accession>A0AAX2LYQ3</accession>
<dbReference type="PANTHER" id="PTHR43776:SF15">
    <property type="entry name" value="GLUTATHIONE IMPORT ATP-BINDING PROTEIN GSIA"/>
    <property type="match status" value="1"/>
</dbReference>
<evidence type="ECO:0000313" key="22">
    <source>
        <dbReference type="Proteomes" id="UP000254626"/>
    </source>
</evidence>
<evidence type="ECO:0000256" key="7">
    <source>
        <dbReference type="ARBA" id="ARBA00022737"/>
    </source>
</evidence>
<dbReference type="GO" id="GO:0015833">
    <property type="term" value="P:peptide transport"/>
    <property type="evidence" value="ECO:0007669"/>
    <property type="project" value="InterPro"/>
</dbReference>
<dbReference type="Proteomes" id="UP000254626">
    <property type="component" value="Unassembled WGS sequence"/>
</dbReference>
<keyword evidence="9 20" id="KW-0378">Hydrolase</keyword>
<dbReference type="GO" id="GO:0016887">
    <property type="term" value="F:ATP hydrolysis activity"/>
    <property type="evidence" value="ECO:0007669"/>
    <property type="project" value="InterPro"/>
</dbReference>
<gene>
    <name evidence="20" type="primary">gsiA_8</name>
    <name evidence="19" type="ORF">AL536_04855</name>
    <name evidence="20" type="ORF">NCTC11327_04587</name>
</gene>
<evidence type="ECO:0000313" key="21">
    <source>
        <dbReference type="Proteomes" id="UP000057088"/>
    </source>
</evidence>
<comment type="subcellular location">
    <subcellularLocation>
        <location evidence="2">Cell inner membrane</location>
    </subcellularLocation>
    <subcellularLocation>
        <location evidence="1">Membrane</location>
        <topology evidence="1">Peripheral membrane protein</topology>
    </subcellularLocation>
</comment>
<dbReference type="EC" id="7.4.2.10" evidence="15"/>
<evidence type="ECO:0000256" key="9">
    <source>
        <dbReference type="ARBA" id="ARBA00022801"/>
    </source>
</evidence>
<name>A0AAX2LYQ3_VIBFL</name>
<keyword evidence="7" id="KW-0677">Repeat</keyword>
<evidence type="ECO:0000256" key="8">
    <source>
        <dbReference type="ARBA" id="ARBA00022741"/>
    </source>
</evidence>
<dbReference type="FunFam" id="3.40.50.300:FF:000016">
    <property type="entry name" value="Oligopeptide ABC transporter ATP-binding component"/>
    <property type="match status" value="2"/>
</dbReference>
<dbReference type="InterPro" id="IPR017871">
    <property type="entry name" value="ABC_transporter-like_CS"/>
</dbReference>
<evidence type="ECO:0000256" key="14">
    <source>
        <dbReference type="ARBA" id="ARBA00038416"/>
    </source>
</evidence>
<keyword evidence="11" id="KW-1278">Translocase</keyword>
<dbReference type="AlphaFoldDB" id="A0AAX2LYQ3"/>
<evidence type="ECO:0000256" key="10">
    <source>
        <dbReference type="ARBA" id="ARBA00022840"/>
    </source>
</evidence>
<dbReference type="EMBL" id="CP014034">
    <property type="protein sequence ID" value="AMF92804.1"/>
    <property type="molecule type" value="Genomic_DNA"/>
</dbReference>
<evidence type="ECO:0000256" key="12">
    <source>
        <dbReference type="ARBA" id="ARBA00023136"/>
    </source>
</evidence>
<dbReference type="InterPro" id="IPR003593">
    <property type="entry name" value="AAA+_ATPase"/>
</dbReference>
<dbReference type="InterPro" id="IPR027417">
    <property type="entry name" value="P-loop_NTPase"/>
</dbReference>
<evidence type="ECO:0000256" key="11">
    <source>
        <dbReference type="ARBA" id="ARBA00022967"/>
    </source>
</evidence>
<dbReference type="NCBIfam" id="NF007739">
    <property type="entry name" value="PRK10419.1"/>
    <property type="match status" value="2"/>
</dbReference>
<comment type="similarity">
    <text evidence="14">Belongs to the ABC transporter superfamily. Glutathione importer (TC 3.A.1.5.11) family.</text>
</comment>
<dbReference type="GO" id="GO:0055085">
    <property type="term" value="P:transmembrane transport"/>
    <property type="evidence" value="ECO:0007669"/>
    <property type="project" value="UniProtKB-ARBA"/>
</dbReference>
<evidence type="ECO:0000256" key="13">
    <source>
        <dbReference type="ARBA" id="ARBA00037530"/>
    </source>
</evidence>
<keyword evidence="21" id="KW-1185">Reference proteome</keyword>
<dbReference type="GeneID" id="29383916"/>
<dbReference type="Pfam" id="PF00005">
    <property type="entry name" value="ABC_tran"/>
    <property type="match status" value="2"/>
</dbReference>
<dbReference type="RefSeq" id="WP_061055766.1">
    <property type="nucleotide sequence ID" value="NZ_CABLBX010000010.1"/>
</dbReference>
<evidence type="ECO:0000256" key="1">
    <source>
        <dbReference type="ARBA" id="ARBA00004170"/>
    </source>
</evidence>
<dbReference type="CDD" id="cd03257">
    <property type="entry name" value="ABC_NikE_OppD_transporters"/>
    <property type="match status" value="2"/>
</dbReference>
<dbReference type="SMART" id="SM00382">
    <property type="entry name" value="AAA"/>
    <property type="match status" value="2"/>
</dbReference>